<evidence type="ECO:0000256" key="1">
    <source>
        <dbReference type="SAM" id="Phobius"/>
    </source>
</evidence>
<proteinExistence type="predicted"/>
<reference evidence="2" key="1">
    <citation type="journal article" date="2023" name="Mol. Ecol. Resour.">
        <title>Chromosome-level genome assembly of a triploid poplar Populus alba 'Berolinensis'.</title>
        <authorList>
            <person name="Chen S."/>
            <person name="Yu Y."/>
            <person name="Wang X."/>
            <person name="Wang S."/>
            <person name="Zhang T."/>
            <person name="Zhou Y."/>
            <person name="He R."/>
            <person name="Meng N."/>
            <person name="Wang Y."/>
            <person name="Liu W."/>
            <person name="Liu Z."/>
            <person name="Liu J."/>
            <person name="Guo Q."/>
            <person name="Huang H."/>
            <person name="Sederoff R.R."/>
            <person name="Wang G."/>
            <person name="Qu G."/>
            <person name="Chen S."/>
        </authorList>
    </citation>
    <scope>NUCLEOTIDE SEQUENCE</scope>
    <source>
        <strain evidence="2">SC-2020</strain>
    </source>
</reference>
<dbReference type="AlphaFoldDB" id="A0AAD6MH21"/>
<evidence type="ECO:0000313" key="2">
    <source>
        <dbReference type="EMBL" id="KAJ6985186.1"/>
    </source>
</evidence>
<keyword evidence="1" id="KW-0812">Transmembrane</keyword>
<keyword evidence="1" id="KW-0472">Membrane</keyword>
<accession>A0AAD6MH21</accession>
<gene>
    <name evidence="2" type="ORF">NC653_023229</name>
</gene>
<sequence length="287" mass="32592">MSFRLSAQFHMPSFSAANRHHKVHNHSILLSQGISICSFVIIDMARMSVFGFWALILLAGTACLSSTYSSSHESGMLIHLVFMMTRINTPQNPCKVKFVLANRVLHFTNSYQSMSFFIYLYCNYVPGSQVELYMGLNVMNMSDLNFPTTEDSITATTSFKEPKEGCYSQRISSEEIQKDNINMEGYSKIDPTPKSTATIVFQTNRACMALLSYLTFQDQHCWITRSKAGSNHLLRLLNHFITSQKQVLTSDMVVLKYGAISKLRLFSEVLYQKDALLNNSENGTRFE</sequence>
<evidence type="ECO:0000313" key="3">
    <source>
        <dbReference type="Proteomes" id="UP001164929"/>
    </source>
</evidence>
<dbReference type="EMBL" id="JAQIZT010000009">
    <property type="protein sequence ID" value="KAJ6985186.1"/>
    <property type="molecule type" value="Genomic_DNA"/>
</dbReference>
<organism evidence="2 3">
    <name type="scientific">Populus alba x Populus x berolinensis</name>
    <dbReference type="NCBI Taxonomy" id="444605"/>
    <lineage>
        <taxon>Eukaryota</taxon>
        <taxon>Viridiplantae</taxon>
        <taxon>Streptophyta</taxon>
        <taxon>Embryophyta</taxon>
        <taxon>Tracheophyta</taxon>
        <taxon>Spermatophyta</taxon>
        <taxon>Magnoliopsida</taxon>
        <taxon>eudicotyledons</taxon>
        <taxon>Gunneridae</taxon>
        <taxon>Pentapetalae</taxon>
        <taxon>rosids</taxon>
        <taxon>fabids</taxon>
        <taxon>Malpighiales</taxon>
        <taxon>Salicaceae</taxon>
        <taxon>Saliceae</taxon>
        <taxon>Populus</taxon>
    </lineage>
</organism>
<comment type="caution">
    <text evidence="2">The sequence shown here is derived from an EMBL/GenBank/DDBJ whole genome shotgun (WGS) entry which is preliminary data.</text>
</comment>
<keyword evidence="1" id="KW-1133">Transmembrane helix</keyword>
<protein>
    <submittedName>
        <fullName evidence="2">Uncharacterized protein</fullName>
    </submittedName>
</protein>
<name>A0AAD6MH21_9ROSI</name>
<keyword evidence="3" id="KW-1185">Reference proteome</keyword>
<dbReference type="Proteomes" id="UP001164929">
    <property type="component" value="Chromosome 9"/>
</dbReference>
<feature type="transmembrane region" description="Helical" evidence="1">
    <location>
        <begin position="49"/>
        <end position="68"/>
    </location>
</feature>